<evidence type="ECO:0000256" key="2">
    <source>
        <dbReference type="SAM" id="Phobius"/>
    </source>
</evidence>
<feature type="domain" description="CHASE" evidence="3">
    <location>
        <begin position="136"/>
        <end position="179"/>
    </location>
</feature>
<organism evidence="4 5">
    <name type="scientific">Volvox reticuliferus</name>
    <dbReference type="NCBI Taxonomy" id="1737510"/>
    <lineage>
        <taxon>Eukaryota</taxon>
        <taxon>Viridiplantae</taxon>
        <taxon>Chlorophyta</taxon>
        <taxon>core chlorophytes</taxon>
        <taxon>Chlorophyceae</taxon>
        <taxon>CS clade</taxon>
        <taxon>Chlamydomonadales</taxon>
        <taxon>Volvocaceae</taxon>
        <taxon>Volvox</taxon>
    </lineage>
</organism>
<name>A0A8J4G8M5_9CHLO</name>
<dbReference type="InterPro" id="IPR006189">
    <property type="entry name" value="CHASE_dom"/>
</dbReference>
<gene>
    <name evidence="4" type="ORF">Vretimale_7082</name>
</gene>
<keyword evidence="2" id="KW-1133">Transmembrane helix</keyword>
<reference evidence="4" key="1">
    <citation type="journal article" date="2021" name="Proc. Natl. Acad. Sci. U.S.A.">
        <title>Three genomes in the algal genus Volvox reveal the fate of a haploid sex-determining region after a transition to homothallism.</title>
        <authorList>
            <person name="Yamamoto K."/>
            <person name="Hamaji T."/>
            <person name="Kawai-Toyooka H."/>
            <person name="Matsuzaki R."/>
            <person name="Takahashi F."/>
            <person name="Nishimura Y."/>
            <person name="Kawachi M."/>
            <person name="Noguchi H."/>
            <person name="Minakuchi Y."/>
            <person name="Umen J.G."/>
            <person name="Toyoda A."/>
            <person name="Nozaki H."/>
        </authorList>
    </citation>
    <scope>NUCLEOTIDE SEQUENCE</scope>
    <source>
        <strain evidence="4">NIES-3785</strain>
    </source>
</reference>
<accession>A0A8J4G8M5</accession>
<feature type="region of interest" description="Disordered" evidence="1">
    <location>
        <begin position="184"/>
        <end position="211"/>
    </location>
</feature>
<feature type="non-terminal residue" evidence="4">
    <location>
        <position position="749"/>
    </location>
</feature>
<feature type="transmembrane region" description="Helical" evidence="2">
    <location>
        <begin position="362"/>
        <end position="386"/>
    </location>
</feature>
<sequence>MSFWMALDNRPSRWSRVKGHAQGLRKVVRAYPSTLAWPVITFSVLCGIGIWAVVWGAHSSAETAKARAQSFAKDAILEYRELLSVAFSLTQVLASLVQHDPKYSAVHSIFNSTAPALISAAPLSHISSLQLAPAGVVRDVYPWGGNEKLLGFDLMRDPQIAPSVLFAISNRNISLEGPVQSPFFGGGDGSDSSTSNGSSIQNDGGSASGSGGEHIPNVLIVRKAIHVPVTDRGDTFQRPDEPNSVCGSRCEYDNITGTKFWGLAAVIVRLDLLQVSMGGAMVPLPLRTLAAMGYRYKLLAPEWNYNRDGDGGGDGEGVRSQVVVESSKPLRSQSVHSDVELGPGAQWTLLVGPSGPSWLPGWYGGVVAAVVVLSLVVSLLLFGLLVSRRRHQMLLHSLLPANLIRDLQSENDQAPLEPKVFTSESPADVLMGLLSSLLAGLPPDLRDVVLLRTVLSRRLDVYRPLNLGGKLRDANLDSDVAHALMRQLGDVPDSLMATAGVGASMGVGSTWADVPNQNHTFFQSGQIGLMGGGGGVGRPGVTGSMMQFAAAAAAAAAATTTDTSACTATGRSSLHELLLSSLHQREQQLMLDCRTVAGALAYILASPEGDGEPGTGAVTGGMAAVAEADCCGESGASIPVFLERRPELTAIAAGDLVGDDTALGPYGSGSACGSVHGSYAGGGGVRECTTEPGGARLVSASGTFNHPLSVTSSSPSPSAVAVAVLPQPSCTAMPSQQLLHVSSLQRSRL</sequence>
<evidence type="ECO:0000313" key="4">
    <source>
        <dbReference type="EMBL" id="GIM02173.1"/>
    </source>
</evidence>
<dbReference type="Proteomes" id="UP000722791">
    <property type="component" value="Unassembled WGS sequence"/>
</dbReference>
<dbReference type="EMBL" id="BNCQ01000011">
    <property type="protein sequence ID" value="GIM02173.1"/>
    <property type="molecule type" value="Genomic_DNA"/>
</dbReference>
<proteinExistence type="predicted"/>
<feature type="compositionally biased region" description="Low complexity" evidence="1">
    <location>
        <begin position="190"/>
        <end position="199"/>
    </location>
</feature>
<dbReference type="AlphaFoldDB" id="A0A8J4G8M5"/>
<protein>
    <recommendedName>
        <fullName evidence="3">CHASE domain-containing protein</fullName>
    </recommendedName>
</protein>
<feature type="transmembrane region" description="Helical" evidence="2">
    <location>
        <begin position="35"/>
        <end position="57"/>
    </location>
</feature>
<evidence type="ECO:0000256" key="1">
    <source>
        <dbReference type="SAM" id="MobiDB-lite"/>
    </source>
</evidence>
<keyword evidence="2" id="KW-0812">Transmembrane</keyword>
<keyword evidence="2" id="KW-0472">Membrane</keyword>
<comment type="caution">
    <text evidence="4">The sequence shown here is derived from an EMBL/GenBank/DDBJ whole genome shotgun (WGS) entry which is preliminary data.</text>
</comment>
<evidence type="ECO:0000259" key="3">
    <source>
        <dbReference type="PROSITE" id="PS50839"/>
    </source>
</evidence>
<dbReference type="GO" id="GO:0003824">
    <property type="term" value="F:catalytic activity"/>
    <property type="evidence" value="ECO:0007669"/>
    <property type="project" value="UniProtKB-ARBA"/>
</dbReference>
<dbReference type="PROSITE" id="PS50839">
    <property type="entry name" value="CHASE"/>
    <property type="match status" value="1"/>
</dbReference>
<evidence type="ECO:0000313" key="5">
    <source>
        <dbReference type="Proteomes" id="UP000722791"/>
    </source>
</evidence>